<name>A0A0X8X1D5_9SPHI</name>
<accession>A0A0X8X1D5</accession>
<dbReference type="Proteomes" id="UP000218263">
    <property type="component" value="Chromosome"/>
</dbReference>
<evidence type="ECO:0000259" key="2">
    <source>
        <dbReference type="Pfam" id="PF22879"/>
    </source>
</evidence>
<proteinExistence type="predicted"/>
<dbReference type="KEGG" id="mgot:MgSA37_00043"/>
<dbReference type="InterPro" id="IPR018891">
    <property type="entry name" value="AIPR_C"/>
</dbReference>
<sequence>MEENLTVVKNVNFELDQYLHNLFHEIQSLVYADGQGVLKEDKFTEYMLDQLSEAGETEGMVICNYAKPNDRGNIEFKINGYAIRDGFETLDLFITHYRDTNDLYNVKKAEFEDLIKYSTKFANASIKGYLDEIDPSHTAWSLAKLIHDHYKTFDRINIFLLSNGNIAHDPPSNFRLKSFEDLKIIFHVWDIERFHRLSQSKDNREPIEIKFSEIYPESVPCLKMPVDNEVYECYLAILPGKILSILYDNYSTRLLESNVRAFLQQTGSINKGIRDTIRGDKPYMFLPYNNGLAVTASEVETELQEGQLTLKSIKDFQIVNGGQTTASLFHTEKKYKLSLSQIYVQMKLTVIKDHDLKNREVPNISKFANSQNKVSDLDLSSNHPYLQRIEQLSRTTYAIDPDDHNKQTIWFFERVKGQYKELYNKEPNKNKQEAFKIRYPTDQKFVKSEIGKLMNTWNRLPYLVSLGAEKNYPKFMEMVERDFAKKMPGRVYYQDLIANAILFKKTEELFGRKGKDPVGDTNIRSFAVTYALALLYHLTDNLIDLGKIWNKQSVDENLQTEITRLLRHAYVYLISSEDTLVSEFARKKYCWEDLVKLKFDLNRDNLKGYLLTPSEFAARYSEETDKVKEAEHYQQTEKITQLGLAFWDGLSKWLLTRNDFTTIQKNFAANIKSKIFKMGALSETEIRQGLSILDQFDTLRVTSEYIVSLSGYQDIKSVNTSEIYNRLNLLNENDWSKVIDVGGQTNVLNFNEISVVKTVIKKLKQGEQIDIKRLSVINQCLDKMKKFGMKF</sequence>
<dbReference type="RefSeq" id="WP_096349274.1">
    <property type="nucleotide sequence ID" value="NZ_AP017313.1"/>
</dbReference>
<feature type="domain" description="Abortive phage infection protein C-terminal" evidence="1">
    <location>
        <begin position="255"/>
        <end position="572"/>
    </location>
</feature>
<keyword evidence="4" id="KW-1185">Reference proteome</keyword>
<reference evidence="3 4" key="1">
    <citation type="submission" date="2015-12" db="EMBL/GenBank/DDBJ databases">
        <title>Genome sequence of Mucilaginibacter gotjawali.</title>
        <authorList>
            <person name="Lee J.S."/>
            <person name="Lee K.C."/>
            <person name="Kim K.K."/>
            <person name="Lee B.W."/>
        </authorList>
    </citation>
    <scope>NUCLEOTIDE SEQUENCE [LARGE SCALE GENOMIC DNA]</scope>
    <source>
        <strain evidence="3 4">SA3-7</strain>
    </source>
</reference>
<organism evidence="3 4">
    <name type="scientific">Mucilaginibacter gotjawali</name>
    <dbReference type="NCBI Taxonomy" id="1550579"/>
    <lineage>
        <taxon>Bacteria</taxon>
        <taxon>Pseudomonadati</taxon>
        <taxon>Bacteroidota</taxon>
        <taxon>Sphingobacteriia</taxon>
        <taxon>Sphingobacteriales</taxon>
        <taxon>Sphingobacteriaceae</taxon>
        <taxon>Mucilaginibacter</taxon>
    </lineage>
</organism>
<dbReference type="Pfam" id="PF10592">
    <property type="entry name" value="AIPR"/>
    <property type="match status" value="1"/>
</dbReference>
<dbReference type="InterPro" id="IPR055101">
    <property type="entry name" value="AIPR_N"/>
</dbReference>
<dbReference type="AlphaFoldDB" id="A0A0X8X1D5"/>
<evidence type="ECO:0000313" key="4">
    <source>
        <dbReference type="Proteomes" id="UP000218263"/>
    </source>
</evidence>
<dbReference type="EMBL" id="AP017313">
    <property type="protein sequence ID" value="BAU51894.1"/>
    <property type="molecule type" value="Genomic_DNA"/>
</dbReference>
<feature type="domain" description="Abortive infection phage resistance protein N-terminal" evidence="2">
    <location>
        <begin position="43"/>
        <end position="196"/>
    </location>
</feature>
<gene>
    <name evidence="3" type="ORF">MgSA37_00043</name>
</gene>
<evidence type="ECO:0000259" key="1">
    <source>
        <dbReference type="Pfam" id="PF10592"/>
    </source>
</evidence>
<dbReference type="Pfam" id="PF22879">
    <property type="entry name" value="AIPR_N"/>
    <property type="match status" value="1"/>
</dbReference>
<protein>
    <submittedName>
        <fullName evidence="3">AIPR protein</fullName>
    </submittedName>
</protein>
<evidence type="ECO:0000313" key="3">
    <source>
        <dbReference type="EMBL" id="BAU51894.1"/>
    </source>
</evidence>
<dbReference type="OrthoDB" id="9806213at2"/>